<dbReference type="PANTHER" id="PTHR33414:SF1">
    <property type="entry name" value="PROTEIN PLASTID MOVEMENT IMPAIRED 1-RELATED 1"/>
    <property type="match status" value="1"/>
</dbReference>
<reference evidence="4 5" key="1">
    <citation type="submission" date="2024-05" db="EMBL/GenBank/DDBJ databases">
        <title>Haplotype-resolved chromosome-level genome assembly of Huyou (Citrus changshanensis).</title>
        <authorList>
            <person name="Miao C."/>
            <person name="Chen W."/>
            <person name="Wu Y."/>
            <person name="Wang L."/>
            <person name="Zhao S."/>
            <person name="Grierson D."/>
            <person name="Xu C."/>
            <person name="Chen K."/>
        </authorList>
    </citation>
    <scope>NUCLEOTIDE SEQUENCE [LARGE SCALE GENOMIC DNA]</scope>
    <source>
        <strain evidence="4">01-14</strain>
        <tissue evidence="4">Leaf</tissue>
    </source>
</reference>
<dbReference type="InterPro" id="IPR001609">
    <property type="entry name" value="Myosin_head_motor_dom-like"/>
</dbReference>
<dbReference type="Pfam" id="PF01476">
    <property type="entry name" value="LysM"/>
    <property type="match status" value="1"/>
</dbReference>
<feature type="compositionally biased region" description="Low complexity" evidence="1">
    <location>
        <begin position="36"/>
        <end position="53"/>
    </location>
</feature>
<feature type="region of interest" description="Disordered" evidence="1">
    <location>
        <begin position="997"/>
        <end position="1023"/>
    </location>
</feature>
<evidence type="ECO:0000313" key="4">
    <source>
        <dbReference type="EMBL" id="KAK9199658.1"/>
    </source>
</evidence>
<organism evidence="4 5">
    <name type="scientific">Citrus x changshan-huyou</name>
    <dbReference type="NCBI Taxonomy" id="2935761"/>
    <lineage>
        <taxon>Eukaryota</taxon>
        <taxon>Viridiplantae</taxon>
        <taxon>Streptophyta</taxon>
        <taxon>Embryophyta</taxon>
        <taxon>Tracheophyta</taxon>
        <taxon>Spermatophyta</taxon>
        <taxon>Magnoliopsida</taxon>
        <taxon>eudicotyledons</taxon>
        <taxon>Gunneridae</taxon>
        <taxon>Pentapetalae</taxon>
        <taxon>rosids</taxon>
        <taxon>malvids</taxon>
        <taxon>Sapindales</taxon>
        <taxon>Rutaceae</taxon>
        <taxon>Aurantioideae</taxon>
        <taxon>Citrus</taxon>
    </lineage>
</organism>
<name>A0AAP0M6B2_9ROSI</name>
<accession>A0AAP0M6B2</accession>
<proteinExistence type="predicted"/>
<dbReference type="GO" id="GO:0005524">
    <property type="term" value="F:ATP binding"/>
    <property type="evidence" value="ECO:0007669"/>
    <property type="project" value="InterPro"/>
</dbReference>
<dbReference type="InterPro" id="IPR036779">
    <property type="entry name" value="LysM_dom_sf"/>
</dbReference>
<feature type="domain" description="C2 NT-type" evidence="3">
    <location>
        <begin position="90"/>
        <end position="238"/>
    </location>
</feature>
<feature type="region of interest" description="Disordered" evidence="1">
    <location>
        <begin position="1334"/>
        <end position="1362"/>
    </location>
</feature>
<dbReference type="PROSITE" id="PS51840">
    <property type="entry name" value="C2_NT"/>
    <property type="match status" value="1"/>
</dbReference>
<dbReference type="Gene3D" id="3.10.350.10">
    <property type="entry name" value="LysM domain"/>
    <property type="match status" value="1"/>
</dbReference>
<dbReference type="GO" id="GO:0016459">
    <property type="term" value="C:myosin complex"/>
    <property type="evidence" value="ECO:0007669"/>
    <property type="project" value="InterPro"/>
</dbReference>
<dbReference type="InterPro" id="IPR048972">
    <property type="entry name" value="PMI1_PMIR1-2_C"/>
</dbReference>
<dbReference type="PROSITE" id="PS51782">
    <property type="entry name" value="LYSM"/>
    <property type="match status" value="1"/>
</dbReference>
<dbReference type="SMART" id="SM00242">
    <property type="entry name" value="MYSc"/>
    <property type="match status" value="1"/>
</dbReference>
<keyword evidence="5" id="KW-1185">Reference proteome</keyword>
<feature type="domain" description="LysM" evidence="2">
    <location>
        <begin position="1091"/>
        <end position="1139"/>
    </location>
</feature>
<dbReference type="InterPro" id="IPR019448">
    <property type="entry name" value="NT-C2"/>
</dbReference>
<dbReference type="Gene3D" id="1.20.58.530">
    <property type="match status" value="1"/>
</dbReference>
<evidence type="ECO:0000313" key="5">
    <source>
        <dbReference type="Proteomes" id="UP001428341"/>
    </source>
</evidence>
<dbReference type="Proteomes" id="UP001428341">
    <property type="component" value="Unassembled WGS sequence"/>
</dbReference>
<dbReference type="Pfam" id="PF10358">
    <property type="entry name" value="NT-C2"/>
    <property type="match status" value="1"/>
</dbReference>
<dbReference type="SUPFAM" id="SSF52540">
    <property type="entry name" value="P-loop containing nucleoside triphosphate hydrolases"/>
    <property type="match status" value="1"/>
</dbReference>
<dbReference type="InterPro" id="IPR018392">
    <property type="entry name" value="LysM"/>
</dbReference>
<dbReference type="EMBL" id="JBCGBO010000005">
    <property type="protein sequence ID" value="KAK9199658.1"/>
    <property type="molecule type" value="Genomic_DNA"/>
</dbReference>
<dbReference type="InterPro" id="IPR027417">
    <property type="entry name" value="P-loop_NTPase"/>
</dbReference>
<evidence type="ECO:0000259" key="3">
    <source>
        <dbReference type="PROSITE" id="PS51840"/>
    </source>
</evidence>
<dbReference type="PANTHER" id="PTHR33414">
    <property type="entry name" value="PROTEIN PLASTID MOVEMENT IMPAIRED 1-RELATED 1"/>
    <property type="match status" value="1"/>
</dbReference>
<evidence type="ECO:0000259" key="2">
    <source>
        <dbReference type="PROSITE" id="PS51782"/>
    </source>
</evidence>
<evidence type="ECO:0000256" key="1">
    <source>
        <dbReference type="SAM" id="MobiDB-lite"/>
    </source>
</evidence>
<dbReference type="CDD" id="cd00118">
    <property type="entry name" value="LysM"/>
    <property type="match status" value="1"/>
</dbReference>
<dbReference type="GO" id="GO:0003774">
    <property type="term" value="F:cytoskeletal motor activity"/>
    <property type="evidence" value="ECO:0007669"/>
    <property type="project" value="InterPro"/>
</dbReference>
<dbReference type="InterPro" id="IPR039614">
    <property type="entry name" value="PMI1-like"/>
</dbReference>
<protein>
    <submittedName>
        <fullName evidence="4">Uncharacterized protein</fullName>
    </submittedName>
</protein>
<sequence length="1405" mass="154493">MLSKVEGGKKIGDGSSNLKLVDEIEAISKALYLENKSTSSSSISNNRSRSKSTGKFPLPDTKGKFKYNSNEDPSHKDKRSIWNWKPLKAFSSVKNRRFSCCFSLHVHSIEGLPLGFNDISLVVHWKRRDGGLVTCPAKVCNGAVEFEEKLTHTCLVYGSRSGPHHSAKYEAKHFLLYASVFEAPELDLGKHRVDLTRLLPLTLEELEEEKSSGKWTTSFKLSGKAKGATMNVSFGYTVIGDNHPSKNNPSDYQVLNMKQNNLTMFKPATKFGPHYGKHTIQHVGSIPGKFNKRSHASSQSVEDIKVLHEVLPISKSELATSVSTLYQKFGEEKLDSSEYDVFTEHVEPLKRDSHFISKSGNDNVENECEESEFSVVDQGIELLLDEQVKLEEDAVKAAADSVAESAEADTSSQVAFEEGNELRQDGQGCSEQVVLDCGAKVDDICSKDSLVKELESALISVSNLEREALGSPDAQENYMGVKMDLTANRLGRSRSLDDVTESVASEFLNMLGIEHSPFGLSSESEAESPRERLLRQFEKDTLTSGCSLFDFGIGDEDQAECGYNAPTAPDLVVLSDEFELSSAIQAAEEEHRMATQDAKSKLRATVLEDLETEALMREWGLDEKAFEGSPHKNSTGFDSPIDMPPGEPLELPPLGEGLGPFLQTKNGGFLRSMNPSNFSNAKNGGSLIMQVSSPVVVPAEMGPGIMEILQGLASVGIEKLSMQANKLMPLEDITGKTMQQVAWEVAPTLEGPESQYILQHESEFGQDISNVQKGFKGRSSGARSSEFSSTSFGNEMDSEYASLEDLAPLAMDKIEALSIEGLRIQSGMSDEDAPSNISAQSIGQISALQGKAVNITGSLGLEGTAGLQLLDIKDTGDEIDGLMGLSLTLDEWMRLDSGDIYDEDQISERTSKILAAHHATSLDLIRGGSKGERKRGKGSGRKCGLLGNNFTVALMVQLRDPLRNYEPVGAPMLSLIQVERVFVPPKPKIYSTVSELRNNNEEDDESESVVKEVPEEVKEEKISEDEGIPQYRITDIHVAGLKTEPSKKKLWGTKTQQQSGSRWLLANGMGKSNKHPVMKSKAVSKSAATPLTTTVQPGDTFWSISSRIHGTGAKWKELAALNPHIRNPNFDKNGRTSVATVQTYICLNGLVISDPGRIYRRFYHFCPSPSEALMLMSILTCALFVIIFRVRITHSVQLDGVDDTQEYLATRTAMSIVGISEEEKSMLYCGCDTGSMENAAIKRVMVTQEEVITSSVDPVAAAGSRDALAKTLSENDKFLSWIYGILDMELEEYMKDEINWNYIEFVDNQYVLDLIEKVRRETFQFRVRESSTSSSGISKDMKLAVPSASEPESEEKSQKSPNNQQDLLIKFVSQNLGFSGAKAVAASTKNRSLLHLQSFEVERTI</sequence>
<dbReference type="Pfam" id="PF21745">
    <property type="entry name" value="PMI1_PMIR1-2_C"/>
    <property type="match status" value="1"/>
</dbReference>
<feature type="compositionally biased region" description="Basic and acidic residues" evidence="1">
    <location>
        <begin position="1008"/>
        <end position="1021"/>
    </location>
</feature>
<comment type="caution">
    <text evidence="4">The sequence shown here is derived from an EMBL/GenBank/DDBJ whole genome shotgun (WGS) entry which is preliminary data.</text>
</comment>
<gene>
    <name evidence="4" type="ORF">WN944_014850</name>
</gene>
<feature type="region of interest" description="Disordered" evidence="1">
    <location>
        <begin position="36"/>
        <end position="78"/>
    </location>
</feature>